<dbReference type="AlphaFoldDB" id="X6N777"/>
<name>X6N777_RETFI</name>
<comment type="caution">
    <text evidence="2">The sequence shown here is derived from an EMBL/GenBank/DDBJ whole genome shotgun (WGS) entry which is preliminary data.</text>
</comment>
<accession>X6N777</accession>
<dbReference type="EMBL" id="ASPP01011888">
    <property type="protein sequence ID" value="ETO21167.1"/>
    <property type="molecule type" value="Genomic_DNA"/>
</dbReference>
<protein>
    <submittedName>
        <fullName evidence="2">Uncharacterized protein</fullName>
    </submittedName>
</protein>
<feature type="compositionally biased region" description="Low complexity" evidence="1">
    <location>
        <begin position="118"/>
        <end position="131"/>
    </location>
</feature>
<gene>
    <name evidence="2" type="ORF">RFI_16040</name>
</gene>
<organism evidence="2 3">
    <name type="scientific">Reticulomyxa filosa</name>
    <dbReference type="NCBI Taxonomy" id="46433"/>
    <lineage>
        <taxon>Eukaryota</taxon>
        <taxon>Sar</taxon>
        <taxon>Rhizaria</taxon>
        <taxon>Retaria</taxon>
        <taxon>Foraminifera</taxon>
        <taxon>Monothalamids</taxon>
        <taxon>Reticulomyxidae</taxon>
        <taxon>Reticulomyxa</taxon>
    </lineage>
</organism>
<proteinExistence type="predicted"/>
<evidence type="ECO:0000256" key="1">
    <source>
        <dbReference type="SAM" id="MobiDB-lite"/>
    </source>
</evidence>
<keyword evidence="3" id="KW-1185">Reference proteome</keyword>
<feature type="region of interest" description="Disordered" evidence="1">
    <location>
        <begin position="110"/>
        <end position="131"/>
    </location>
</feature>
<sequence length="197" mass="22203">MLNQSHMLQLSNNGTVMMQNSGESKRSDFGMFMTQAQPLPMSLYGNVELGWEGSGSNYFPNGVMMAPNNEQALSYAHDSMMRRPATNVEALMFPITTISGRGAETEGIISEQREEQRTSATNEESTASTTSSMWRFTSDGIDMGGQWEVQLYLKNGYEMIEGTIIFLQAKNKNIKKKINLKLKNEKFDKQMNNNTRI</sequence>
<dbReference type="Proteomes" id="UP000023152">
    <property type="component" value="Unassembled WGS sequence"/>
</dbReference>
<evidence type="ECO:0000313" key="2">
    <source>
        <dbReference type="EMBL" id="ETO21167.1"/>
    </source>
</evidence>
<evidence type="ECO:0000313" key="3">
    <source>
        <dbReference type="Proteomes" id="UP000023152"/>
    </source>
</evidence>
<reference evidence="2 3" key="1">
    <citation type="journal article" date="2013" name="Curr. Biol.">
        <title>The Genome of the Foraminiferan Reticulomyxa filosa.</title>
        <authorList>
            <person name="Glockner G."/>
            <person name="Hulsmann N."/>
            <person name="Schleicher M."/>
            <person name="Noegel A.A."/>
            <person name="Eichinger L."/>
            <person name="Gallinger C."/>
            <person name="Pawlowski J."/>
            <person name="Sierra R."/>
            <person name="Euteneuer U."/>
            <person name="Pillet L."/>
            <person name="Moustafa A."/>
            <person name="Platzer M."/>
            <person name="Groth M."/>
            <person name="Szafranski K."/>
            <person name="Schliwa M."/>
        </authorList>
    </citation>
    <scope>NUCLEOTIDE SEQUENCE [LARGE SCALE GENOMIC DNA]</scope>
</reference>